<dbReference type="EMBL" id="MN738753">
    <property type="protein sequence ID" value="QHS83370.1"/>
    <property type="molecule type" value="Genomic_DNA"/>
</dbReference>
<dbReference type="AlphaFoldDB" id="A0A6C0AVH9"/>
<sequence>MISEAYVMIAYGDKYVLEAINLVKSIKKFDRTRHFVLISNIKEHELFDKVINIEHEFVNETNNHNKFCVLARIMAPKYIDYGRFVMIDTDILCMNDPTYMWDTFKSNDNCFNCICGRDGSAWHWGHIDEISKKNDLVMLPMHGGIIYFDKTSHLFEKYYEDLLYGLEHYDELGFKREFRNKAMTDEVIISYANAKNSITPFDFAYYPIVSFNLNPNYPVTENIISWGTANTTFKTSGPTLFNHFTGLNEYPHIGNLYNKWLQKLDV</sequence>
<dbReference type="Gene3D" id="3.90.550.10">
    <property type="entry name" value="Spore Coat Polysaccharide Biosynthesis Protein SpsA, Chain A"/>
    <property type="match status" value="1"/>
</dbReference>
<dbReference type="SUPFAM" id="SSF53448">
    <property type="entry name" value="Nucleotide-diphospho-sugar transferases"/>
    <property type="match status" value="1"/>
</dbReference>
<accession>A0A6C0AVH9</accession>
<organism evidence="1">
    <name type="scientific">viral metagenome</name>
    <dbReference type="NCBI Taxonomy" id="1070528"/>
    <lineage>
        <taxon>unclassified sequences</taxon>
        <taxon>metagenomes</taxon>
        <taxon>organismal metagenomes</taxon>
    </lineage>
</organism>
<name>A0A6C0AVH9_9ZZZZ</name>
<evidence type="ECO:0008006" key="2">
    <source>
        <dbReference type="Google" id="ProtNLM"/>
    </source>
</evidence>
<dbReference type="InterPro" id="IPR029044">
    <property type="entry name" value="Nucleotide-diphossugar_trans"/>
</dbReference>
<evidence type="ECO:0000313" key="1">
    <source>
        <dbReference type="EMBL" id="QHS83370.1"/>
    </source>
</evidence>
<proteinExistence type="predicted"/>
<protein>
    <recommendedName>
        <fullName evidence="2">Glycosyltransferase</fullName>
    </recommendedName>
</protein>
<reference evidence="1" key="1">
    <citation type="journal article" date="2020" name="Nature">
        <title>Giant virus diversity and host interactions through global metagenomics.</title>
        <authorList>
            <person name="Schulz F."/>
            <person name="Roux S."/>
            <person name="Paez-Espino D."/>
            <person name="Jungbluth S."/>
            <person name="Walsh D.A."/>
            <person name="Denef V.J."/>
            <person name="McMahon K.D."/>
            <person name="Konstantinidis K.T."/>
            <person name="Eloe-Fadrosh E.A."/>
            <person name="Kyrpides N.C."/>
            <person name="Woyke T."/>
        </authorList>
    </citation>
    <scope>NUCLEOTIDE SEQUENCE</scope>
    <source>
        <strain evidence="1">GVMAG-S-ERX555943-30</strain>
    </source>
</reference>